<keyword evidence="2" id="KW-0175">Coiled coil</keyword>
<proteinExistence type="predicted"/>
<dbReference type="InterPro" id="IPR000551">
    <property type="entry name" value="MerR-type_HTH_dom"/>
</dbReference>
<dbReference type="PROSITE" id="PS00552">
    <property type="entry name" value="HTH_MERR_1"/>
    <property type="match status" value="1"/>
</dbReference>
<dbReference type="Pfam" id="PF13411">
    <property type="entry name" value="MerR_1"/>
    <property type="match status" value="1"/>
</dbReference>
<dbReference type="PRINTS" id="PR00040">
    <property type="entry name" value="HTHMERR"/>
</dbReference>
<evidence type="ECO:0000256" key="2">
    <source>
        <dbReference type="SAM" id="Coils"/>
    </source>
</evidence>
<dbReference type="PROSITE" id="PS50937">
    <property type="entry name" value="HTH_MERR_2"/>
    <property type="match status" value="1"/>
</dbReference>
<dbReference type="AlphaFoldDB" id="A0A1F6G8P2"/>
<name>A0A1F6G8P2_9PROT</name>
<dbReference type="InterPro" id="IPR009061">
    <property type="entry name" value="DNA-bd_dom_put_sf"/>
</dbReference>
<dbReference type="SMART" id="SM00422">
    <property type="entry name" value="HTH_MERR"/>
    <property type="match status" value="1"/>
</dbReference>
<dbReference type="GO" id="GO:0003677">
    <property type="term" value="F:DNA binding"/>
    <property type="evidence" value="ECO:0007669"/>
    <property type="project" value="UniProtKB-KW"/>
</dbReference>
<dbReference type="STRING" id="1817772.A2527_01350"/>
<reference evidence="4 5" key="1">
    <citation type="journal article" date="2016" name="Nat. Commun.">
        <title>Thousands of microbial genomes shed light on interconnected biogeochemical processes in an aquifer system.</title>
        <authorList>
            <person name="Anantharaman K."/>
            <person name="Brown C.T."/>
            <person name="Hug L.A."/>
            <person name="Sharon I."/>
            <person name="Castelle C.J."/>
            <person name="Probst A.J."/>
            <person name="Thomas B.C."/>
            <person name="Singh A."/>
            <person name="Wilkins M.J."/>
            <person name="Karaoz U."/>
            <person name="Brodie E.L."/>
            <person name="Williams K.H."/>
            <person name="Hubbard S.S."/>
            <person name="Banfield J.F."/>
        </authorList>
    </citation>
    <scope>NUCLEOTIDE SEQUENCE [LARGE SCALE GENOMIC DNA]</scope>
</reference>
<protein>
    <submittedName>
        <fullName evidence="4">MerR family transcriptional regulator</fullName>
    </submittedName>
</protein>
<sequence>MNEGTKYPMSIGVLAKGLGITTRTIRYYEEIGLMPPSPRTSGGVRVYTKEEILRLKFILKLKELGLELSEMEELSALYEQSRSQEKVMPRLVQILDQHIAKVDEKMGRLASLRAELAQYRKRIAEFKETP</sequence>
<feature type="coiled-coil region" evidence="2">
    <location>
        <begin position="95"/>
        <end position="129"/>
    </location>
</feature>
<accession>A0A1F6G8P2</accession>
<evidence type="ECO:0000313" key="4">
    <source>
        <dbReference type="EMBL" id="OGG94482.1"/>
    </source>
</evidence>
<dbReference type="PANTHER" id="PTHR30204:SF92">
    <property type="entry name" value="HTH-TYPE TRANSCRIPTIONAL REGULATOR ZNTR"/>
    <property type="match status" value="1"/>
</dbReference>
<comment type="caution">
    <text evidence="4">The sequence shown here is derived from an EMBL/GenBank/DDBJ whole genome shotgun (WGS) entry which is preliminary data.</text>
</comment>
<gene>
    <name evidence="4" type="ORF">A2527_01350</name>
</gene>
<dbReference type="InterPro" id="IPR047057">
    <property type="entry name" value="MerR_fam"/>
</dbReference>
<feature type="domain" description="HTH merR-type" evidence="3">
    <location>
        <begin position="8"/>
        <end position="77"/>
    </location>
</feature>
<dbReference type="EMBL" id="MFNE01000038">
    <property type="protein sequence ID" value="OGG94482.1"/>
    <property type="molecule type" value="Genomic_DNA"/>
</dbReference>
<dbReference type="Gene3D" id="1.10.1660.10">
    <property type="match status" value="1"/>
</dbReference>
<evidence type="ECO:0000313" key="5">
    <source>
        <dbReference type="Proteomes" id="UP000178449"/>
    </source>
</evidence>
<dbReference type="SUPFAM" id="SSF46955">
    <property type="entry name" value="Putative DNA-binding domain"/>
    <property type="match status" value="1"/>
</dbReference>
<evidence type="ECO:0000259" key="3">
    <source>
        <dbReference type="PROSITE" id="PS50937"/>
    </source>
</evidence>
<dbReference type="GO" id="GO:0003700">
    <property type="term" value="F:DNA-binding transcription factor activity"/>
    <property type="evidence" value="ECO:0007669"/>
    <property type="project" value="InterPro"/>
</dbReference>
<keyword evidence="1" id="KW-0238">DNA-binding</keyword>
<organism evidence="4 5">
    <name type="scientific">Candidatus Lambdaproteobacteria bacterium RIFOXYD2_FULL_50_16</name>
    <dbReference type="NCBI Taxonomy" id="1817772"/>
    <lineage>
        <taxon>Bacteria</taxon>
        <taxon>Pseudomonadati</taxon>
        <taxon>Pseudomonadota</taxon>
        <taxon>Candidatus Lambdaproteobacteria</taxon>
    </lineage>
</organism>
<dbReference type="PANTHER" id="PTHR30204">
    <property type="entry name" value="REDOX-CYCLING DRUG-SENSING TRANSCRIPTIONAL ACTIVATOR SOXR"/>
    <property type="match status" value="1"/>
</dbReference>
<dbReference type="Proteomes" id="UP000178449">
    <property type="component" value="Unassembled WGS sequence"/>
</dbReference>
<evidence type="ECO:0000256" key="1">
    <source>
        <dbReference type="ARBA" id="ARBA00023125"/>
    </source>
</evidence>